<sequence>MNKVATLFIYDLNGKSCRQNLRNNSNEFSIESNHSSGGISEAGDLQLGRLPMGKLESNECRQGDITDTKWDILTADIRHFLSIMENLKVLCIDKLVGKLCGYSFEENF</sequence>
<reference evidence="1" key="1">
    <citation type="submission" date="2021-06" db="EMBL/GenBank/DDBJ databases">
        <authorList>
            <person name="Hodson N. C."/>
            <person name="Mongue J. A."/>
            <person name="Jaron S. K."/>
        </authorList>
    </citation>
    <scope>NUCLEOTIDE SEQUENCE</scope>
</reference>
<dbReference type="EMBL" id="CAJVCH010175886">
    <property type="protein sequence ID" value="CAG7729246.1"/>
    <property type="molecule type" value="Genomic_DNA"/>
</dbReference>
<keyword evidence="2" id="KW-1185">Reference proteome</keyword>
<organism evidence="1 2">
    <name type="scientific">Allacma fusca</name>
    <dbReference type="NCBI Taxonomy" id="39272"/>
    <lineage>
        <taxon>Eukaryota</taxon>
        <taxon>Metazoa</taxon>
        <taxon>Ecdysozoa</taxon>
        <taxon>Arthropoda</taxon>
        <taxon>Hexapoda</taxon>
        <taxon>Collembola</taxon>
        <taxon>Symphypleona</taxon>
        <taxon>Sminthuridae</taxon>
        <taxon>Allacma</taxon>
    </lineage>
</organism>
<proteinExistence type="predicted"/>
<gene>
    <name evidence="1" type="ORF">AFUS01_LOCUS17977</name>
</gene>
<name>A0A8J2PA87_9HEXA</name>
<comment type="caution">
    <text evidence="1">The sequence shown here is derived from an EMBL/GenBank/DDBJ whole genome shotgun (WGS) entry which is preliminary data.</text>
</comment>
<dbReference type="Proteomes" id="UP000708208">
    <property type="component" value="Unassembled WGS sequence"/>
</dbReference>
<accession>A0A8J2PA87</accession>
<protein>
    <submittedName>
        <fullName evidence="1">Uncharacterized protein</fullName>
    </submittedName>
</protein>
<dbReference type="AlphaFoldDB" id="A0A8J2PA87"/>
<evidence type="ECO:0000313" key="1">
    <source>
        <dbReference type="EMBL" id="CAG7729246.1"/>
    </source>
</evidence>
<evidence type="ECO:0000313" key="2">
    <source>
        <dbReference type="Proteomes" id="UP000708208"/>
    </source>
</evidence>